<dbReference type="Proteomes" id="UP000178129">
    <property type="component" value="Unassembled WGS sequence"/>
</dbReference>
<evidence type="ECO:0000313" key="2">
    <source>
        <dbReference type="EMBL" id="CZS93511.1"/>
    </source>
</evidence>
<evidence type="ECO:0000313" key="3">
    <source>
        <dbReference type="Proteomes" id="UP000178129"/>
    </source>
</evidence>
<organism evidence="2 3">
    <name type="scientific">Rhynchosporium graminicola</name>
    <dbReference type="NCBI Taxonomy" id="2792576"/>
    <lineage>
        <taxon>Eukaryota</taxon>
        <taxon>Fungi</taxon>
        <taxon>Dikarya</taxon>
        <taxon>Ascomycota</taxon>
        <taxon>Pezizomycotina</taxon>
        <taxon>Leotiomycetes</taxon>
        <taxon>Helotiales</taxon>
        <taxon>Ploettnerulaceae</taxon>
        <taxon>Rhynchosporium</taxon>
    </lineage>
</organism>
<name>A0A1E1K6A8_9HELO</name>
<protein>
    <submittedName>
        <fullName evidence="2">Uncharacterized protein</fullName>
    </submittedName>
</protein>
<dbReference type="InParanoid" id="A0A1E1K6A8"/>
<feature type="region of interest" description="Disordered" evidence="1">
    <location>
        <begin position="1"/>
        <end position="22"/>
    </location>
</feature>
<reference evidence="3" key="1">
    <citation type="submission" date="2016-03" db="EMBL/GenBank/DDBJ databases">
        <authorList>
            <person name="Ploux O."/>
        </authorList>
    </citation>
    <scope>NUCLEOTIDE SEQUENCE [LARGE SCALE GENOMIC DNA]</scope>
    <source>
        <strain evidence="3">UK7</strain>
    </source>
</reference>
<sequence length="41" mass="4367">MGDKGVMQMDEEDEDDADAAISLNPVTVYFGTESTSTGPLE</sequence>
<dbReference type="EMBL" id="FJUW01000007">
    <property type="protein sequence ID" value="CZS93511.1"/>
    <property type="molecule type" value="Genomic_DNA"/>
</dbReference>
<dbReference type="AlphaFoldDB" id="A0A1E1K6A8"/>
<gene>
    <name evidence="2" type="ORF">RCO7_10569</name>
</gene>
<feature type="compositionally biased region" description="Acidic residues" evidence="1">
    <location>
        <begin position="9"/>
        <end position="18"/>
    </location>
</feature>
<evidence type="ECO:0000256" key="1">
    <source>
        <dbReference type="SAM" id="MobiDB-lite"/>
    </source>
</evidence>
<keyword evidence="3" id="KW-1185">Reference proteome</keyword>
<comment type="caution">
    <text evidence="2">The sequence shown here is derived from an EMBL/GenBank/DDBJ whole genome shotgun (WGS) entry which is preliminary data.</text>
</comment>
<proteinExistence type="predicted"/>
<accession>A0A1E1K6A8</accession>